<dbReference type="STRING" id="1300348.I602_1823"/>
<sequence>MKSALTIALFLLPFIILSQEKFSKEFSFVTDNDLYVSFKRDRYYTNGMFLNYRYIKDNSNNKLVKKIFEWQLGHEMFTPYKPVVTNIDDHDRPFAGYLYGGFSVKNVYKKNSILNYGVQIGIVGPNAYGQELQEFIHDIYGFKKAEGWEYQIQNAFGLNLKASFIQRLAFNETKTFDLNLETLAQVGTIYTDVSAGLNMRLGFIPLQDIMNSIGYNTNLNNDDTEYKREAESFFYIKPMVRYAFYDATLQGSFLNTSSEVTKELIPVVFDLEVGLKFTANRFNFGYAFNYNTSKSENLRYTYGNKYGTILVSYLIR</sequence>
<reference evidence="2 4" key="2">
    <citation type="submission" date="2016-10" db="EMBL/GenBank/DDBJ databases">
        <authorList>
            <person name="Varghese N."/>
            <person name="Submissions S."/>
        </authorList>
    </citation>
    <scope>NUCLEOTIDE SEQUENCE [LARGE SCALE GENOMIC DNA]</scope>
    <source>
        <strain evidence="2 4">DSW-5</strain>
    </source>
</reference>
<dbReference type="RefSeq" id="WP_053974380.1">
    <property type="nucleotide sequence ID" value="NZ_FNUE01000002.1"/>
</dbReference>
<accession>A0A0M9CGZ1</accession>
<evidence type="ECO:0000313" key="4">
    <source>
        <dbReference type="Proteomes" id="UP000183071"/>
    </source>
</evidence>
<dbReference type="Proteomes" id="UP000183071">
    <property type="component" value="Unassembled WGS sequence"/>
</dbReference>
<dbReference type="Pfam" id="PF09982">
    <property type="entry name" value="LpxR"/>
    <property type="match status" value="1"/>
</dbReference>
<dbReference type="EMBL" id="FNUE01000002">
    <property type="protein sequence ID" value="SEE42171.1"/>
    <property type="molecule type" value="Genomic_DNA"/>
</dbReference>
<dbReference type="AlphaFoldDB" id="A0A0M9CGZ1"/>
<evidence type="ECO:0000313" key="1">
    <source>
        <dbReference type="EMBL" id="KOY52263.1"/>
    </source>
</evidence>
<keyword evidence="4" id="KW-1185">Reference proteome</keyword>
<dbReference type="InterPro" id="IPR037107">
    <property type="entry name" value="Put_OMP_sf"/>
</dbReference>
<gene>
    <name evidence="1" type="ORF">I602_1823</name>
    <name evidence="2" type="ORF">SAMN05444353_1592</name>
</gene>
<evidence type="ECO:0000313" key="2">
    <source>
        <dbReference type="EMBL" id="SEE42171.1"/>
    </source>
</evidence>
<dbReference type="OrthoDB" id="622552at2"/>
<dbReference type="InterPro" id="IPR018707">
    <property type="entry name" value="LpxR"/>
</dbReference>
<protein>
    <recommendedName>
        <fullName evidence="5">Outer membrane protein</fullName>
    </recommendedName>
</protein>
<dbReference type="PATRIC" id="fig|1300348.6.peg.1822"/>
<proteinExistence type="predicted"/>
<comment type="caution">
    <text evidence="1">The sequence shown here is derived from an EMBL/GenBank/DDBJ whole genome shotgun (WGS) entry which is preliminary data.</text>
</comment>
<dbReference type="Gene3D" id="2.40.128.140">
    <property type="entry name" value="Outer membrane protein"/>
    <property type="match status" value="1"/>
</dbReference>
<dbReference type="EMBL" id="LGBR01000001">
    <property type="protein sequence ID" value="KOY52263.1"/>
    <property type="molecule type" value="Genomic_DNA"/>
</dbReference>
<name>A0A0M9CGZ1_9FLAO</name>
<evidence type="ECO:0000313" key="3">
    <source>
        <dbReference type="Proteomes" id="UP000037716"/>
    </source>
</evidence>
<evidence type="ECO:0008006" key="5">
    <source>
        <dbReference type="Google" id="ProtNLM"/>
    </source>
</evidence>
<organism evidence="1 3">
    <name type="scientific">Polaribacter dokdonensis DSW-5</name>
    <dbReference type="NCBI Taxonomy" id="1300348"/>
    <lineage>
        <taxon>Bacteria</taxon>
        <taxon>Pseudomonadati</taxon>
        <taxon>Bacteroidota</taxon>
        <taxon>Flavobacteriia</taxon>
        <taxon>Flavobacteriales</taxon>
        <taxon>Flavobacteriaceae</taxon>
    </lineage>
</organism>
<dbReference type="Proteomes" id="UP000037716">
    <property type="component" value="Unassembled WGS sequence"/>
</dbReference>
<reference evidence="1 3" key="1">
    <citation type="submission" date="2015-07" db="EMBL/GenBank/DDBJ databases">
        <title>Genome of Polaribacter dokdonenesis DSW-5, isolated from seawater off Dokdo in Korea.</title>
        <authorList>
            <person name="Yoon K."/>
            <person name="Song J.Y."/>
            <person name="Kim J.F."/>
        </authorList>
    </citation>
    <scope>NUCLEOTIDE SEQUENCE [LARGE SCALE GENOMIC DNA]</scope>
    <source>
        <strain evidence="1 3">DSW-5</strain>
    </source>
</reference>